<evidence type="ECO:0000313" key="3">
    <source>
        <dbReference type="Proteomes" id="UP000186096"/>
    </source>
</evidence>
<organism evidence="2 3">
    <name type="scientific">Microbispora rosea</name>
    <dbReference type="NCBI Taxonomy" id="58117"/>
    <lineage>
        <taxon>Bacteria</taxon>
        <taxon>Bacillati</taxon>
        <taxon>Actinomycetota</taxon>
        <taxon>Actinomycetes</taxon>
        <taxon>Streptosporangiales</taxon>
        <taxon>Streptosporangiaceae</taxon>
        <taxon>Microbispora</taxon>
    </lineage>
</organism>
<dbReference type="Proteomes" id="UP000186096">
    <property type="component" value="Unassembled WGS sequence"/>
</dbReference>
<keyword evidence="1" id="KW-1133">Transmembrane helix</keyword>
<protein>
    <submittedName>
        <fullName evidence="2">Uncharacterized protein</fullName>
    </submittedName>
</protein>
<reference evidence="3" key="1">
    <citation type="submission" date="2017-01" db="EMBL/GenBank/DDBJ databases">
        <authorList>
            <person name="Varghese N."/>
            <person name="Submissions S."/>
        </authorList>
    </citation>
    <scope>NUCLEOTIDE SEQUENCE [LARGE SCALE GENOMIC DNA]</scope>
    <source>
        <strain evidence="3">ATCC 12950</strain>
    </source>
</reference>
<dbReference type="EMBL" id="FTNI01000007">
    <property type="protein sequence ID" value="SIR23744.1"/>
    <property type="molecule type" value="Genomic_DNA"/>
</dbReference>
<name>A0A1N6ZA94_9ACTN</name>
<evidence type="ECO:0000256" key="1">
    <source>
        <dbReference type="SAM" id="Phobius"/>
    </source>
</evidence>
<proteinExistence type="predicted"/>
<dbReference type="AlphaFoldDB" id="A0A1N6ZA94"/>
<sequence>MSFSRRSTRRSPYALMKLVAVTLLLGAGIGGGVFLALALIWHSLWGKGPVFLPG</sequence>
<gene>
    <name evidence="2" type="ORF">SAMN05421833_10758</name>
</gene>
<keyword evidence="3" id="KW-1185">Reference proteome</keyword>
<evidence type="ECO:0000313" key="2">
    <source>
        <dbReference type="EMBL" id="SIR23744.1"/>
    </source>
</evidence>
<feature type="transmembrane region" description="Helical" evidence="1">
    <location>
        <begin position="21"/>
        <end position="44"/>
    </location>
</feature>
<keyword evidence="1" id="KW-0812">Transmembrane</keyword>
<keyword evidence="1" id="KW-0472">Membrane</keyword>
<accession>A0A1N6ZA94</accession>